<feature type="transmembrane region" description="Helical" evidence="6">
    <location>
        <begin position="381"/>
        <end position="402"/>
    </location>
</feature>
<feature type="region of interest" description="Disordered" evidence="5">
    <location>
        <begin position="460"/>
        <end position="479"/>
    </location>
</feature>
<keyword evidence="2 6" id="KW-0812">Transmembrane</keyword>
<comment type="subcellular location">
    <subcellularLocation>
        <location evidence="1">Membrane</location>
        <topology evidence="1">Multi-pass membrane protein</topology>
    </subcellularLocation>
</comment>
<keyword evidence="4 6" id="KW-0472">Membrane</keyword>
<feature type="transmembrane region" description="Helical" evidence="6">
    <location>
        <begin position="82"/>
        <end position="101"/>
    </location>
</feature>
<dbReference type="Proteomes" id="UP000193144">
    <property type="component" value="Unassembled WGS sequence"/>
</dbReference>
<keyword evidence="8" id="KW-1185">Reference proteome</keyword>
<dbReference type="OrthoDB" id="196103at2759"/>
<evidence type="ECO:0000256" key="5">
    <source>
        <dbReference type="SAM" id="MobiDB-lite"/>
    </source>
</evidence>
<name>A0A1Y1ZJV3_9PLEO</name>
<comment type="caution">
    <text evidence="7">The sequence shown here is derived from an EMBL/GenBank/DDBJ whole genome shotgun (WGS) entry which is preliminary data.</text>
</comment>
<evidence type="ECO:0000256" key="2">
    <source>
        <dbReference type="ARBA" id="ARBA00022692"/>
    </source>
</evidence>
<dbReference type="PANTHER" id="PTHR23294">
    <property type="entry name" value="ET TRANSLATION PRODUCT-RELATED"/>
    <property type="match status" value="1"/>
</dbReference>
<dbReference type="SUPFAM" id="SSF103473">
    <property type="entry name" value="MFS general substrate transporter"/>
    <property type="match status" value="1"/>
</dbReference>
<evidence type="ECO:0000313" key="8">
    <source>
        <dbReference type="Proteomes" id="UP000193144"/>
    </source>
</evidence>
<gene>
    <name evidence="7" type="ORF">BCR34DRAFT_664939</name>
</gene>
<dbReference type="Gene3D" id="1.20.1250.20">
    <property type="entry name" value="MFS general substrate transporter like domains"/>
    <property type="match status" value="1"/>
</dbReference>
<feature type="transmembrane region" description="Helical" evidence="6">
    <location>
        <begin position="341"/>
        <end position="369"/>
    </location>
</feature>
<dbReference type="PANTHER" id="PTHR23294:SF59">
    <property type="entry name" value="UNC93-LIKE PROTEIN C922.05C"/>
    <property type="match status" value="1"/>
</dbReference>
<dbReference type="InterPro" id="IPR036259">
    <property type="entry name" value="MFS_trans_sf"/>
</dbReference>
<sequence length="479" mass="52435">MAFKIPGLPEVRLSSPYWQNVIMGILVGLTAGLYVALNLLGAGGGKPNSAQMVQVVNATLCAVWFFSASFGGTVLNKIGPAITACLGVVGYIIYVGSLWYFDQHGQIGFPIFAGVAIGISAGLIFVTMGYIAMSYSEEQDRGAFITMSINLQAIGSVIGGIIPLIINRNSTEAAGVPAVIYIVFIVLMAFGAVGAFLLQPPNKIIRDDGTQVATIKPRSFGEELKANLEIFRDWKLLVMVPAFLPAECFLVYGGSVNAFHNNLRTRSLLSFISVVIQIPCGYALQRILDHKAWKRKTRALIGLAVVGVPLIAAWTWEIVRTRNYDRSDPPARPLDWSDDDFVAILFLFILNWVSSSLWQYIILYFLGCFSNSPRKAANYAGVFRGFLGAGEAICFGVDSIAVPYMKEAGVIFAFYTTGAFIFLYLALFHISETEYFKHEEGVVIPKHVLQEARVEGIIPESDESEKTSMQGDTVNAREK</sequence>
<evidence type="ECO:0000256" key="3">
    <source>
        <dbReference type="ARBA" id="ARBA00022989"/>
    </source>
</evidence>
<evidence type="ECO:0000256" key="6">
    <source>
        <dbReference type="SAM" id="Phobius"/>
    </source>
</evidence>
<dbReference type="InterPro" id="IPR051617">
    <property type="entry name" value="UNC-93-like_regulator"/>
</dbReference>
<evidence type="ECO:0008006" key="9">
    <source>
        <dbReference type="Google" id="ProtNLM"/>
    </source>
</evidence>
<evidence type="ECO:0000256" key="1">
    <source>
        <dbReference type="ARBA" id="ARBA00004141"/>
    </source>
</evidence>
<dbReference type="InterPro" id="IPR011701">
    <property type="entry name" value="MFS"/>
</dbReference>
<dbReference type="AlphaFoldDB" id="A0A1Y1ZJV3"/>
<feature type="transmembrane region" description="Helical" evidence="6">
    <location>
        <begin position="408"/>
        <end position="428"/>
    </location>
</feature>
<reference evidence="7 8" key="1">
    <citation type="submission" date="2016-07" db="EMBL/GenBank/DDBJ databases">
        <title>Pervasive Adenine N6-methylation of Active Genes in Fungi.</title>
        <authorList>
            <consortium name="DOE Joint Genome Institute"/>
            <person name="Mondo S.J."/>
            <person name="Dannebaum R.O."/>
            <person name="Kuo R.C."/>
            <person name="Labutti K."/>
            <person name="Haridas S."/>
            <person name="Kuo A."/>
            <person name="Salamov A."/>
            <person name="Ahrendt S.R."/>
            <person name="Lipzen A."/>
            <person name="Sullivan W."/>
            <person name="Andreopoulos W.B."/>
            <person name="Clum A."/>
            <person name="Lindquist E."/>
            <person name="Daum C."/>
            <person name="Ramamoorthy G.K."/>
            <person name="Gryganskyi A."/>
            <person name="Culley D."/>
            <person name="Magnuson J.K."/>
            <person name="James T.Y."/>
            <person name="O'Malley M.A."/>
            <person name="Stajich J.E."/>
            <person name="Spatafora J.W."/>
            <person name="Visel A."/>
            <person name="Grigoriev I.V."/>
        </authorList>
    </citation>
    <scope>NUCLEOTIDE SEQUENCE [LARGE SCALE GENOMIC DNA]</scope>
    <source>
        <strain evidence="7 8">CBS 115471</strain>
    </source>
</reference>
<protein>
    <recommendedName>
        <fullName evidence="9">Major facilitator superfamily domain-containing protein</fullName>
    </recommendedName>
</protein>
<organism evidence="7 8">
    <name type="scientific">Clohesyomyces aquaticus</name>
    <dbReference type="NCBI Taxonomy" id="1231657"/>
    <lineage>
        <taxon>Eukaryota</taxon>
        <taxon>Fungi</taxon>
        <taxon>Dikarya</taxon>
        <taxon>Ascomycota</taxon>
        <taxon>Pezizomycotina</taxon>
        <taxon>Dothideomycetes</taxon>
        <taxon>Pleosporomycetidae</taxon>
        <taxon>Pleosporales</taxon>
        <taxon>Lindgomycetaceae</taxon>
        <taxon>Clohesyomyces</taxon>
    </lineage>
</organism>
<dbReference type="EMBL" id="MCFA01000072">
    <property type="protein sequence ID" value="ORY10479.1"/>
    <property type="molecule type" value="Genomic_DNA"/>
</dbReference>
<feature type="transmembrane region" description="Helical" evidence="6">
    <location>
        <begin position="52"/>
        <end position="75"/>
    </location>
</feature>
<feature type="transmembrane region" description="Helical" evidence="6">
    <location>
        <begin position="143"/>
        <end position="166"/>
    </location>
</feature>
<keyword evidence="3 6" id="KW-1133">Transmembrane helix</keyword>
<evidence type="ECO:0000256" key="4">
    <source>
        <dbReference type="ARBA" id="ARBA00023136"/>
    </source>
</evidence>
<feature type="transmembrane region" description="Helical" evidence="6">
    <location>
        <begin position="297"/>
        <end position="316"/>
    </location>
</feature>
<dbReference type="GO" id="GO:0022857">
    <property type="term" value="F:transmembrane transporter activity"/>
    <property type="evidence" value="ECO:0007669"/>
    <property type="project" value="InterPro"/>
</dbReference>
<evidence type="ECO:0000313" key="7">
    <source>
        <dbReference type="EMBL" id="ORY10479.1"/>
    </source>
</evidence>
<dbReference type="GO" id="GO:0016020">
    <property type="term" value="C:membrane"/>
    <property type="evidence" value="ECO:0007669"/>
    <property type="project" value="UniProtKB-SubCell"/>
</dbReference>
<feature type="transmembrane region" description="Helical" evidence="6">
    <location>
        <begin position="178"/>
        <end position="198"/>
    </location>
</feature>
<proteinExistence type="predicted"/>
<feature type="transmembrane region" description="Helical" evidence="6">
    <location>
        <begin position="21"/>
        <end position="40"/>
    </location>
</feature>
<feature type="transmembrane region" description="Helical" evidence="6">
    <location>
        <begin position="236"/>
        <end position="255"/>
    </location>
</feature>
<accession>A0A1Y1ZJV3</accession>
<dbReference type="Pfam" id="PF07690">
    <property type="entry name" value="MFS_1"/>
    <property type="match status" value="1"/>
</dbReference>
<feature type="transmembrane region" description="Helical" evidence="6">
    <location>
        <begin position="107"/>
        <end position="131"/>
    </location>
</feature>